<evidence type="ECO:0000259" key="6">
    <source>
        <dbReference type="Pfam" id="PF25967"/>
    </source>
</evidence>
<dbReference type="SUPFAM" id="SSF111369">
    <property type="entry name" value="HlyD-like secretion proteins"/>
    <property type="match status" value="1"/>
</dbReference>
<dbReference type="GO" id="GO:0016020">
    <property type="term" value="C:membrane"/>
    <property type="evidence" value="ECO:0007669"/>
    <property type="project" value="InterPro"/>
</dbReference>
<feature type="domain" description="Multidrug resistance protein MdtA-like C-terminal permuted SH3" evidence="6">
    <location>
        <begin position="344"/>
        <end position="404"/>
    </location>
</feature>
<dbReference type="OrthoDB" id="1957187at2"/>
<feature type="coiled-coil region" evidence="4">
    <location>
        <begin position="142"/>
        <end position="169"/>
    </location>
</feature>
<feature type="transmembrane region" description="Helical" evidence="5">
    <location>
        <begin position="16"/>
        <end position="35"/>
    </location>
</feature>
<dbReference type="AlphaFoldDB" id="A0A2U2BCV0"/>
<dbReference type="Pfam" id="PF25967">
    <property type="entry name" value="RND-MFP_C"/>
    <property type="match status" value="1"/>
</dbReference>
<evidence type="ECO:0000256" key="3">
    <source>
        <dbReference type="ARBA" id="ARBA00023054"/>
    </source>
</evidence>
<dbReference type="RefSeq" id="WP_109263276.1">
    <property type="nucleotide sequence ID" value="NZ_QEWP01000002.1"/>
</dbReference>
<dbReference type="InterPro" id="IPR058627">
    <property type="entry name" value="MdtA-like_C"/>
</dbReference>
<dbReference type="GO" id="GO:0022857">
    <property type="term" value="F:transmembrane transporter activity"/>
    <property type="evidence" value="ECO:0007669"/>
    <property type="project" value="InterPro"/>
</dbReference>
<keyword evidence="3 4" id="KW-0175">Coiled coil</keyword>
<keyword evidence="5" id="KW-1133">Transmembrane helix</keyword>
<comment type="caution">
    <text evidence="7">The sequence shown here is derived from an EMBL/GenBank/DDBJ whole genome shotgun (WGS) entry which is preliminary data.</text>
</comment>
<dbReference type="NCBIfam" id="TIGR01730">
    <property type="entry name" value="RND_mfp"/>
    <property type="match status" value="1"/>
</dbReference>
<accession>A0A2U2BCV0</accession>
<dbReference type="PANTHER" id="PTHR32347">
    <property type="entry name" value="EFFLUX SYSTEM COMPONENT YKNX-RELATED"/>
    <property type="match status" value="1"/>
</dbReference>
<reference evidence="7 8" key="1">
    <citation type="submission" date="2018-05" db="EMBL/GenBank/DDBJ databases">
        <title>Marinilabilia rubrum sp. nov., isolated from saltern sediment.</title>
        <authorList>
            <person name="Zhang R."/>
        </authorList>
    </citation>
    <scope>NUCLEOTIDE SEQUENCE [LARGE SCALE GENOMIC DNA]</scope>
    <source>
        <strain evidence="7 8">WTE16</strain>
    </source>
</reference>
<evidence type="ECO:0000313" key="7">
    <source>
        <dbReference type="EMBL" id="PWE00905.1"/>
    </source>
</evidence>
<keyword evidence="5" id="KW-0472">Membrane</keyword>
<comment type="similarity">
    <text evidence="2">Belongs to the membrane fusion protein (MFP) (TC 8.A.1) family.</text>
</comment>
<comment type="subcellular location">
    <subcellularLocation>
        <location evidence="1">Cell envelope</location>
    </subcellularLocation>
</comment>
<dbReference type="Proteomes" id="UP000244956">
    <property type="component" value="Unassembled WGS sequence"/>
</dbReference>
<name>A0A2U2BCV0_9BACT</name>
<gene>
    <name evidence="7" type="ORF">DDZ16_04500</name>
</gene>
<dbReference type="Gene3D" id="2.40.30.170">
    <property type="match status" value="1"/>
</dbReference>
<proteinExistence type="inferred from homology"/>
<evidence type="ECO:0000313" key="8">
    <source>
        <dbReference type="Proteomes" id="UP000244956"/>
    </source>
</evidence>
<evidence type="ECO:0000256" key="2">
    <source>
        <dbReference type="ARBA" id="ARBA00009477"/>
    </source>
</evidence>
<dbReference type="EMBL" id="QEWP01000002">
    <property type="protein sequence ID" value="PWE00905.1"/>
    <property type="molecule type" value="Genomic_DNA"/>
</dbReference>
<dbReference type="Gene3D" id="2.40.50.100">
    <property type="match status" value="1"/>
</dbReference>
<dbReference type="Gene3D" id="1.10.287.470">
    <property type="entry name" value="Helix hairpin bin"/>
    <property type="match status" value="1"/>
</dbReference>
<evidence type="ECO:0000256" key="1">
    <source>
        <dbReference type="ARBA" id="ARBA00004196"/>
    </source>
</evidence>
<evidence type="ECO:0000256" key="5">
    <source>
        <dbReference type="SAM" id="Phobius"/>
    </source>
</evidence>
<dbReference type="Gene3D" id="2.40.420.20">
    <property type="match status" value="1"/>
</dbReference>
<dbReference type="GO" id="GO:0030313">
    <property type="term" value="C:cell envelope"/>
    <property type="evidence" value="ECO:0007669"/>
    <property type="project" value="UniProtKB-SubCell"/>
</dbReference>
<keyword evidence="5" id="KW-0812">Transmembrane</keyword>
<dbReference type="InterPro" id="IPR050465">
    <property type="entry name" value="UPF0194_transport"/>
</dbReference>
<organism evidence="7 8">
    <name type="scientific">Marinilabilia rubra</name>
    <dbReference type="NCBI Taxonomy" id="2162893"/>
    <lineage>
        <taxon>Bacteria</taxon>
        <taxon>Pseudomonadati</taxon>
        <taxon>Bacteroidota</taxon>
        <taxon>Bacteroidia</taxon>
        <taxon>Marinilabiliales</taxon>
        <taxon>Marinilabiliaceae</taxon>
        <taxon>Marinilabilia</taxon>
    </lineage>
</organism>
<keyword evidence="8" id="KW-1185">Reference proteome</keyword>
<sequence length="416" mass="48495">MDKVIEKKKGIKKKHVYMVLGGLVFLFLIYQVIWADHSSVMRVDREKLTINTVEQGQFNDYITIIGQVEPISTIYLDAIEGGRVDEKIIEEGTMVKEGDVILKLENRQLYQTILNSEAALAEKENYLRNTRISFEAEMIQSRRNLLDNKYRLQRKKRNYEQSKALYEEKLIPREEYLQDKEDFDYEKSLLKINQLKSKNDSLMLLTNMKTLDEDLKKMRQMLGLVRERLDHLEVKAPVDGQLGMLDAEIGQSIAQGQRIGMIHVLSDYKVEARVDEHYIDRIRRELPCSFDRNGSEYKLHVKKVYPEVRDGQFEIDMVFDGQKPEKIRTGQTYHLKLQLGQPTNAILVPRGGFFQSTGGQWVYVLNESGTEAVRRNIKIGKQNPRYYEVIEGLEPGEQVITSGYEMFGENERLELR</sequence>
<dbReference type="InterPro" id="IPR006143">
    <property type="entry name" value="RND_pump_MFP"/>
</dbReference>
<protein>
    <submittedName>
        <fullName evidence="7">Efflux transporter periplasmic adaptor subunit</fullName>
    </submittedName>
</protein>
<evidence type="ECO:0000256" key="4">
    <source>
        <dbReference type="SAM" id="Coils"/>
    </source>
</evidence>
<dbReference type="PANTHER" id="PTHR32347:SF23">
    <property type="entry name" value="BLL5650 PROTEIN"/>
    <property type="match status" value="1"/>
</dbReference>